<evidence type="ECO:0000313" key="4">
    <source>
        <dbReference type="Proteomes" id="UP000023430"/>
    </source>
</evidence>
<accession>X7F9I6</accession>
<dbReference type="eggNOG" id="COG3755">
    <property type="taxonomic scope" value="Bacteria"/>
</dbReference>
<dbReference type="STRING" id="1449351.RISW2_23275"/>
<organism evidence="3 4">
    <name type="scientific">Roseivivax isoporae LMG 25204</name>
    <dbReference type="NCBI Taxonomy" id="1449351"/>
    <lineage>
        <taxon>Bacteria</taxon>
        <taxon>Pseudomonadati</taxon>
        <taxon>Pseudomonadota</taxon>
        <taxon>Alphaproteobacteria</taxon>
        <taxon>Rhodobacterales</taxon>
        <taxon>Roseobacteraceae</taxon>
        <taxon>Roseivivax</taxon>
    </lineage>
</organism>
<evidence type="ECO:0000313" key="3">
    <source>
        <dbReference type="EMBL" id="ETX29460.1"/>
    </source>
</evidence>
<dbReference type="Pfam" id="PF07007">
    <property type="entry name" value="LprI"/>
    <property type="match status" value="1"/>
</dbReference>
<feature type="domain" description="Lysozyme inhibitor LprI-like N-terminal" evidence="2">
    <location>
        <begin position="64"/>
        <end position="152"/>
    </location>
</feature>
<dbReference type="InterPro" id="IPR009739">
    <property type="entry name" value="LprI-like_N"/>
</dbReference>
<dbReference type="Gene3D" id="1.20.1270.180">
    <property type="match status" value="1"/>
</dbReference>
<dbReference type="AlphaFoldDB" id="X7F9I6"/>
<comment type="caution">
    <text evidence="3">The sequence shown here is derived from an EMBL/GenBank/DDBJ whole genome shotgun (WGS) entry which is preliminary data.</text>
</comment>
<dbReference type="RefSeq" id="WP_043768718.1">
    <property type="nucleotide sequence ID" value="NZ_JAME01000009.1"/>
</dbReference>
<protein>
    <recommendedName>
        <fullName evidence="2">Lysozyme inhibitor LprI-like N-terminal domain-containing protein</fullName>
    </recommendedName>
</protein>
<name>X7F9I6_9RHOB</name>
<feature type="chain" id="PRO_5004978668" description="Lysozyme inhibitor LprI-like N-terminal domain-containing protein" evidence="1">
    <location>
        <begin position="24"/>
        <end position="160"/>
    </location>
</feature>
<keyword evidence="1" id="KW-0732">Signal</keyword>
<sequence length="160" mass="17456">MRRFLVLLAVAPLAVVQPTLAGAQTADPRDVVALETCVADVARSNPFEATVAECTGALSATCGAEMSTTNAIAGCIMDEGRAWDALLNRWWEPMKASAQAAGTWDTLLGQQRRWIAEKEAACQRAYDRAGGGSIRVIYGAECFRDWTARKAVEFYYALYR</sequence>
<dbReference type="EMBL" id="JAME01000009">
    <property type="protein sequence ID" value="ETX29460.1"/>
    <property type="molecule type" value="Genomic_DNA"/>
</dbReference>
<keyword evidence="4" id="KW-1185">Reference proteome</keyword>
<proteinExistence type="predicted"/>
<dbReference type="Proteomes" id="UP000023430">
    <property type="component" value="Unassembled WGS sequence"/>
</dbReference>
<dbReference type="PATRIC" id="fig|1449351.3.peg.1540"/>
<evidence type="ECO:0000256" key="1">
    <source>
        <dbReference type="SAM" id="SignalP"/>
    </source>
</evidence>
<evidence type="ECO:0000259" key="2">
    <source>
        <dbReference type="Pfam" id="PF07007"/>
    </source>
</evidence>
<gene>
    <name evidence="3" type="ORF">RISW2_23275</name>
</gene>
<reference evidence="3 4" key="1">
    <citation type="submission" date="2014-01" db="EMBL/GenBank/DDBJ databases">
        <title>Roseivivax isoporae LMG 25204 Genome Sequencing.</title>
        <authorList>
            <person name="Lai Q."/>
            <person name="Li G."/>
            <person name="Shao Z."/>
        </authorList>
    </citation>
    <scope>NUCLEOTIDE SEQUENCE [LARGE SCALE GENOMIC DNA]</scope>
    <source>
        <strain evidence="3 4">LMG 25204</strain>
    </source>
</reference>
<feature type="signal peptide" evidence="1">
    <location>
        <begin position="1"/>
        <end position="23"/>
    </location>
</feature>